<evidence type="ECO:0000313" key="3">
    <source>
        <dbReference type="Proteomes" id="UP000187203"/>
    </source>
</evidence>
<feature type="region of interest" description="Disordered" evidence="1">
    <location>
        <begin position="62"/>
        <end position="115"/>
    </location>
</feature>
<evidence type="ECO:0000256" key="1">
    <source>
        <dbReference type="SAM" id="MobiDB-lite"/>
    </source>
</evidence>
<gene>
    <name evidence="2" type="ORF">COLO4_00540</name>
</gene>
<comment type="caution">
    <text evidence="2">The sequence shown here is derived from an EMBL/GenBank/DDBJ whole genome shotgun (WGS) entry which is preliminary data.</text>
</comment>
<proteinExistence type="predicted"/>
<dbReference type="AlphaFoldDB" id="A0A1R3L3N9"/>
<accession>A0A1R3L3N9</accession>
<dbReference type="EMBL" id="AWUE01002677">
    <property type="protein sequence ID" value="OMP13964.1"/>
    <property type="molecule type" value="Genomic_DNA"/>
</dbReference>
<sequence>HIVHIAIDRAAAIRHHAVGRRGLRADRHHIAAVERHQPAKHERAVGGQRERIAAVVEQYDRLAAGQPGQRPANREGAADGRAQADVAIAGTEQRAQRSERKTANQHERQAFHGSS</sequence>
<name>A0A1R3L3N9_9ROSI</name>
<protein>
    <submittedName>
        <fullName evidence="2">Uncharacterized protein</fullName>
    </submittedName>
</protein>
<organism evidence="2 3">
    <name type="scientific">Corchorus olitorius</name>
    <dbReference type="NCBI Taxonomy" id="93759"/>
    <lineage>
        <taxon>Eukaryota</taxon>
        <taxon>Viridiplantae</taxon>
        <taxon>Streptophyta</taxon>
        <taxon>Embryophyta</taxon>
        <taxon>Tracheophyta</taxon>
        <taxon>Spermatophyta</taxon>
        <taxon>Magnoliopsida</taxon>
        <taxon>eudicotyledons</taxon>
        <taxon>Gunneridae</taxon>
        <taxon>Pentapetalae</taxon>
        <taxon>rosids</taxon>
        <taxon>malvids</taxon>
        <taxon>Malvales</taxon>
        <taxon>Malvaceae</taxon>
        <taxon>Grewioideae</taxon>
        <taxon>Apeibeae</taxon>
        <taxon>Corchorus</taxon>
    </lineage>
</organism>
<feature type="non-terminal residue" evidence="2">
    <location>
        <position position="1"/>
    </location>
</feature>
<reference evidence="3" key="1">
    <citation type="submission" date="2013-09" db="EMBL/GenBank/DDBJ databases">
        <title>Corchorus olitorius genome sequencing.</title>
        <authorList>
            <person name="Alam M."/>
            <person name="Haque M.S."/>
            <person name="Islam M.S."/>
            <person name="Emdad E.M."/>
            <person name="Islam M.M."/>
            <person name="Ahmed B."/>
            <person name="Halim A."/>
            <person name="Hossen Q.M.M."/>
            <person name="Hossain M.Z."/>
            <person name="Ahmed R."/>
            <person name="Khan M.M."/>
            <person name="Islam R."/>
            <person name="Rashid M.M."/>
            <person name="Khan S.A."/>
            <person name="Rahman M.S."/>
            <person name="Alam M."/>
            <person name="Yahiya A.S."/>
            <person name="Khan M.S."/>
            <person name="Azam M.S."/>
            <person name="Haque T."/>
            <person name="Lashkar M.Z.H."/>
            <person name="Akhand A.I."/>
            <person name="Morshed G."/>
            <person name="Roy S."/>
            <person name="Uddin K.S."/>
            <person name="Rabeya T."/>
            <person name="Hossain A.S."/>
            <person name="Chowdhury A."/>
            <person name="Snigdha A.R."/>
            <person name="Mortoza M.S."/>
            <person name="Matin S.A."/>
            <person name="Hoque S.M.E."/>
            <person name="Islam M.K."/>
            <person name="Roy D.K."/>
            <person name="Haider R."/>
            <person name="Moosa M.M."/>
            <person name="Elias S.M."/>
            <person name="Hasan A.M."/>
            <person name="Jahan S."/>
            <person name="Shafiuddin M."/>
            <person name="Mahmood N."/>
            <person name="Shommy N.S."/>
        </authorList>
    </citation>
    <scope>NUCLEOTIDE SEQUENCE [LARGE SCALE GENOMIC DNA]</scope>
    <source>
        <strain evidence="3">cv. O-4</strain>
    </source>
</reference>
<dbReference type="Proteomes" id="UP000187203">
    <property type="component" value="Unassembled WGS sequence"/>
</dbReference>
<feature type="compositionally biased region" description="Basic and acidic residues" evidence="1">
    <location>
        <begin position="94"/>
        <end position="115"/>
    </location>
</feature>
<keyword evidence="3" id="KW-1185">Reference proteome</keyword>
<evidence type="ECO:0000313" key="2">
    <source>
        <dbReference type="EMBL" id="OMP13964.1"/>
    </source>
</evidence>